<dbReference type="OrthoDB" id="5386330at2759"/>
<comment type="similarity">
    <text evidence="1">Belongs to the isocitrate lyase/PEP mutase superfamily. PEP mutase family.</text>
</comment>
<dbReference type="Pfam" id="PF13714">
    <property type="entry name" value="PEP_mutase"/>
    <property type="match status" value="1"/>
</dbReference>
<gene>
    <name evidence="2" type="ORF">NECHADRAFT_84145</name>
</gene>
<accession>C7YZU2</accession>
<dbReference type="InterPro" id="IPR040442">
    <property type="entry name" value="Pyrv_kinase-like_dom_sf"/>
</dbReference>
<dbReference type="AlphaFoldDB" id="C7YZU2"/>
<evidence type="ECO:0008006" key="4">
    <source>
        <dbReference type="Google" id="ProtNLM"/>
    </source>
</evidence>
<dbReference type="PANTHER" id="PTHR42905:SF7">
    <property type="entry name" value="PHOSPHOENOLPYRUVATE PHOSPHOMUTASE"/>
    <property type="match status" value="1"/>
</dbReference>
<evidence type="ECO:0000256" key="1">
    <source>
        <dbReference type="ARBA" id="ARBA00038455"/>
    </source>
</evidence>
<reference evidence="2 3" key="1">
    <citation type="journal article" date="2009" name="PLoS Genet.">
        <title>The genome of Nectria haematococca: contribution of supernumerary chromosomes to gene expansion.</title>
        <authorList>
            <person name="Coleman J.J."/>
            <person name="Rounsley S.D."/>
            <person name="Rodriguez-Carres M."/>
            <person name="Kuo A."/>
            <person name="Wasmann C.C."/>
            <person name="Grimwood J."/>
            <person name="Schmutz J."/>
            <person name="Taga M."/>
            <person name="White G.J."/>
            <person name="Zhou S."/>
            <person name="Schwartz D.C."/>
            <person name="Freitag M."/>
            <person name="Ma L.J."/>
            <person name="Danchin E.G."/>
            <person name="Henrissat B."/>
            <person name="Coutinho P.M."/>
            <person name="Nelson D.R."/>
            <person name="Straney D."/>
            <person name="Napoli C.A."/>
            <person name="Barker B.M."/>
            <person name="Gribskov M."/>
            <person name="Rep M."/>
            <person name="Kroken S."/>
            <person name="Molnar I."/>
            <person name="Rensing C."/>
            <person name="Kennell J.C."/>
            <person name="Zamora J."/>
            <person name="Farman M.L."/>
            <person name="Selker E.U."/>
            <person name="Salamov A."/>
            <person name="Shapiro H."/>
            <person name="Pangilinan J."/>
            <person name="Lindquist E."/>
            <person name="Lamers C."/>
            <person name="Grigoriev I.V."/>
            <person name="Geiser D.M."/>
            <person name="Covert S.F."/>
            <person name="Temporini E."/>
            <person name="Vanetten H.D."/>
        </authorList>
    </citation>
    <scope>NUCLEOTIDE SEQUENCE [LARGE SCALE GENOMIC DNA]</scope>
    <source>
        <strain evidence="3">ATCC MYA-4622 / CBS 123669 / FGSC 9596 / NRRL 45880 / 77-13-4</strain>
    </source>
</reference>
<dbReference type="Proteomes" id="UP000005206">
    <property type="component" value="Chromosome 8"/>
</dbReference>
<dbReference type="InterPro" id="IPR039556">
    <property type="entry name" value="ICL/PEPM"/>
</dbReference>
<dbReference type="Gene3D" id="3.20.20.60">
    <property type="entry name" value="Phosphoenolpyruvate-binding domains"/>
    <property type="match status" value="1"/>
</dbReference>
<name>C7YZU2_FUSV7</name>
<dbReference type="GeneID" id="9667647"/>
<dbReference type="SUPFAM" id="SSF51621">
    <property type="entry name" value="Phosphoenolpyruvate/pyruvate domain"/>
    <property type="match status" value="1"/>
</dbReference>
<organism evidence="2 3">
    <name type="scientific">Fusarium vanettenii (strain ATCC MYA-4622 / CBS 123669 / FGSC 9596 / NRRL 45880 / 77-13-4)</name>
    <name type="common">Fusarium solani subsp. pisi</name>
    <dbReference type="NCBI Taxonomy" id="660122"/>
    <lineage>
        <taxon>Eukaryota</taxon>
        <taxon>Fungi</taxon>
        <taxon>Dikarya</taxon>
        <taxon>Ascomycota</taxon>
        <taxon>Pezizomycotina</taxon>
        <taxon>Sordariomycetes</taxon>
        <taxon>Hypocreomycetidae</taxon>
        <taxon>Hypocreales</taxon>
        <taxon>Nectriaceae</taxon>
        <taxon>Fusarium</taxon>
        <taxon>Fusarium solani species complex</taxon>
        <taxon>Fusarium vanettenii</taxon>
    </lineage>
</organism>
<dbReference type="RefSeq" id="XP_003048382.1">
    <property type="nucleotide sequence ID" value="XM_003048336.1"/>
</dbReference>
<dbReference type="eggNOG" id="KOG1260">
    <property type="taxonomic scope" value="Eukaryota"/>
</dbReference>
<evidence type="ECO:0000313" key="3">
    <source>
        <dbReference type="Proteomes" id="UP000005206"/>
    </source>
</evidence>
<evidence type="ECO:0000313" key="2">
    <source>
        <dbReference type="EMBL" id="EEU42669.1"/>
    </source>
</evidence>
<sequence length="710" mass="78580">MSKIAHEQLKNDWIRPSFNHAASTHAILAFTALRLSMARPDVPYYVRFAERQRLLAIMAMRRSLEYSDEATCNENLTAVYNLICFEETLFLSSLSHSGNKALQPDYTQLKAHIDGLRQMVSLRGDSQVSFDDRRQRVEPNFAEQLILGPYSGPTSGNIGLQTKMALPRGLMKQIYSYPESSFFFTELTVKASSWCKAGIHHGLREFLVTVDCLLKDTSAWLRQPDSYKWDLLGVQGLYGLAIEMFPRWQYEASYGASNADHLVALFTAVLIFFISNNGQLLDNIPMPLSDIQDLVSDPKVWPTMRAAGLDLWLAFLLVLSSSHQAAYREYFFRIHLDTLETHRPEIRSVEDYVENLHNTLWLPQRLDNLGVNHSSLPDLGDPSWLCSDLIIRAAFKARQLIHPCPHLYQHQPQSSSINIAMSATQSKVDILRERLNTAKPAIAMAAHSPLGAKLVEEAGFGAVWVSGFELSASYAVPDASILPMSTILEMTRAMGEVQNLPLIVDLDTGFGNAVNVAYAVPRFAAAGATAVVIEDKAFPKDSSLRAGGRHALVSIPEFQGKIAAAKVSPVLVIARTEALIAGLGEEKAIKRAMAYAEAGADTVLVHSKQKTPDEILSFCKAWTGTVPLVIVPTSYPQLSFAEVAALDKVGLIICGNHAVRAAVASMRRTFKHILEDGGIGRVEEEITPVSEIFALQGDDHMRSVEKDYLR</sequence>
<dbReference type="CDD" id="cd00377">
    <property type="entry name" value="ICL_PEPM"/>
    <property type="match status" value="1"/>
</dbReference>
<dbReference type="VEuPathDB" id="FungiDB:NECHADRAFT_84145"/>
<dbReference type="InParanoid" id="C7YZU2"/>
<proteinExistence type="inferred from homology"/>
<dbReference type="InterPro" id="IPR012649">
    <property type="entry name" value="PPH"/>
</dbReference>
<dbReference type="GO" id="GO:0003824">
    <property type="term" value="F:catalytic activity"/>
    <property type="evidence" value="ECO:0007669"/>
    <property type="project" value="InterPro"/>
</dbReference>
<dbReference type="NCBIfam" id="TIGR02321">
    <property type="entry name" value="Pphn_pyruv_hyd"/>
    <property type="match status" value="1"/>
</dbReference>
<protein>
    <recommendedName>
        <fullName evidence="4">Phosphoenolpyruvate phosphomutase</fullName>
    </recommendedName>
</protein>
<dbReference type="HOGENOM" id="CLU_388870_0_0_1"/>
<keyword evidence="3" id="KW-1185">Reference proteome</keyword>
<dbReference type="InterPro" id="IPR015813">
    <property type="entry name" value="Pyrv/PenolPyrv_kinase-like_dom"/>
</dbReference>
<dbReference type="PANTHER" id="PTHR42905">
    <property type="entry name" value="PHOSPHOENOLPYRUVATE CARBOXYLASE"/>
    <property type="match status" value="1"/>
</dbReference>
<dbReference type="STRING" id="660122.C7YZU2"/>
<dbReference type="EMBL" id="GG698904">
    <property type="protein sequence ID" value="EEU42669.1"/>
    <property type="molecule type" value="Genomic_DNA"/>
</dbReference>
<dbReference type="KEGG" id="nhe:NECHADRAFT_84145"/>